<dbReference type="EMBL" id="BJYS01000037">
    <property type="protein sequence ID" value="GEO06493.1"/>
    <property type="molecule type" value="Genomic_DNA"/>
</dbReference>
<dbReference type="SUPFAM" id="SSF56300">
    <property type="entry name" value="Metallo-dependent phosphatases"/>
    <property type="match status" value="1"/>
</dbReference>
<protein>
    <recommendedName>
        <fullName evidence="3">Calcineurin-like phosphoesterase domain-containing protein</fullName>
    </recommendedName>
</protein>
<dbReference type="Gene3D" id="3.60.21.10">
    <property type="match status" value="1"/>
</dbReference>
<dbReference type="AlphaFoldDB" id="A0A512B3F8"/>
<keyword evidence="2" id="KW-1185">Reference proteome</keyword>
<reference evidence="1 2" key="1">
    <citation type="submission" date="2019-07" db="EMBL/GenBank/DDBJ databases">
        <title>Whole genome shotgun sequence of Adhaeribacter aerolatus NBRC 106133.</title>
        <authorList>
            <person name="Hosoyama A."/>
            <person name="Uohara A."/>
            <person name="Ohji S."/>
            <person name="Ichikawa N."/>
        </authorList>
    </citation>
    <scope>NUCLEOTIDE SEQUENCE [LARGE SCALE GENOMIC DNA]</scope>
    <source>
        <strain evidence="1 2">NBRC 106133</strain>
    </source>
</reference>
<evidence type="ECO:0000313" key="2">
    <source>
        <dbReference type="Proteomes" id="UP000321532"/>
    </source>
</evidence>
<proteinExistence type="predicted"/>
<dbReference type="InterPro" id="IPR029052">
    <property type="entry name" value="Metallo-depent_PP-like"/>
</dbReference>
<gene>
    <name evidence="1" type="ORF">AAE02nite_41570</name>
</gene>
<dbReference type="Proteomes" id="UP000321532">
    <property type="component" value="Unassembled WGS sequence"/>
</dbReference>
<sequence length="72" mass="7791">MLNKAKIDVLISGHTHKYGVHLPVEGQHNYPIIIGGGPADTKRTIINVTADQKALNLQMFDDSGKQVGALKI</sequence>
<evidence type="ECO:0008006" key="3">
    <source>
        <dbReference type="Google" id="ProtNLM"/>
    </source>
</evidence>
<accession>A0A512B3F8</accession>
<evidence type="ECO:0000313" key="1">
    <source>
        <dbReference type="EMBL" id="GEO06493.1"/>
    </source>
</evidence>
<comment type="caution">
    <text evidence="1">The sequence shown here is derived from an EMBL/GenBank/DDBJ whole genome shotgun (WGS) entry which is preliminary data.</text>
</comment>
<organism evidence="1 2">
    <name type="scientific">Adhaeribacter aerolatus</name>
    <dbReference type="NCBI Taxonomy" id="670289"/>
    <lineage>
        <taxon>Bacteria</taxon>
        <taxon>Pseudomonadati</taxon>
        <taxon>Bacteroidota</taxon>
        <taxon>Cytophagia</taxon>
        <taxon>Cytophagales</taxon>
        <taxon>Hymenobacteraceae</taxon>
        <taxon>Adhaeribacter</taxon>
    </lineage>
</organism>
<name>A0A512B3F8_9BACT</name>